<dbReference type="EMBL" id="PQIB02000018">
    <property type="protein sequence ID" value="RLM56306.1"/>
    <property type="molecule type" value="Genomic_DNA"/>
</dbReference>
<keyword evidence="3" id="KW-1185">Reference proteome</keyword>
<evidence type="ECO:0000313" key="3">
    <source>
        <dbReference type="Proteomes" id="UP000275267"/>
    </source>
</evidence>
<evidence type="ECO:0000256" key="1">
    <source>
        <dbReference type="SAM" id="MobiDB-lite"/>
    </source>
</evidence>
<dbReference type="AlphaFoldDB" id="A0A3L6PIJ1"/>
<proteinExistence type="predicted"/>
<dbReference type="STRING" id="4540.A0A3L6PIJ1"/>
<gene>
    <name evidence="2" type="ORF">C2845_PM10G09110</name>
</gene>
<comment type="caution">
    <text evidence="2">The sequence shown here is derived from an EMBL/GenBank/DDBJ whole genome shotgun (WGS) entry which is preliminary data.</text>
</comment>
<dbReference type="GO" id="GO:0016740">
    <property type="term" value="F:transferase activity"/>
    <property type="evidence" value="ECO:0007669"/>
    <property type="project" value="UniProtKB-KW"/>
</dbReference>
<evidence type="ECO:0000313" key="2">
    <source>
        <dbReference type="EMBL" id="RLM56306.1"/>
    </source>
</evidence>
<accession>A0A3L6PIJ1</accession>
<dbReference type="OrthoDB" id="537915at2759"/>
<dbReference type="Proteomes" id="UP000275267">
    <property type="component" value="Unassembled WGS sequence"/>
</dbReference>
<name>A0A3L6PIJ1_PANMI</name>
<organism evidence="2 3">
    <name type="scientific">Panicum miliaceum</name>
    <name type="common">Proso millet</name>
    <name type="synonym">Broomcorn millet</name>
    <dbReference type="NCBI Taxonomy" id="4540"/>
    <lineage>
        <taxon>Eukaryota</taxon>
        <taxon>Viridiplantae</taxon>
        <taxon>Streptophyta</taxon>
        <taxon>Embryophyta</taxon>
        <taxon>Tracheophyta</taxon>
        <taxon>Spermatophyta</taxon>
        <taxon>Magnoliopsida</taxon>
        <taxon>Liliopsida</taxon>
        <taxon>Poales</taxon>
        <taxon>Poaceae</taxon>
        <taxon>PACMAD clade</taxon>
        <taxon>Panicoideae</taxon>
        <taxon>Panicodae</taxon>
        <taxon>Paniceae</taxon>
        <taxon>Panicinae</taxon>
        <taxon>Panicum</taxon>
        <taxon>Panicum sect. Panicum</taxon>
    </lineage>
</organism>
<sequence>MGSVAMDSDYGAPRELSALQRARALYQPELPPCLQMGAGWGHPAPHDNSVGRCTSNGPTPVCSAPPSPSALHH</sequence>
<feature type="compositionally biased region" description="Pro residues" evidence="1">
    <location>
        <begin position="63"/>
        <end position="73"/>
    </location>
</feature>
<feature type="region of interest" description="Disordered" evidence="1">
    <location>
        <begin position="44"/>
        <end position="73"/>
    </location>
</feature>
<protein>
    <submittedName>
        <fullName evidence="2">Pyrophosphate--fructose 6-phosphate 1-phosphotransferase subunit alpha-like</fullName>
    </submittedName>
</protein>
<reference evidence="3" key="1">
    <citation type="journal article" date="2019" name="Nat. Commun.">
        <title>The genome of broomcorn millet.</title>
        <authorList>
            <person name="Zou C."/>
            <person name="Miki D."/>
            <person name="Li D."/>
            <person name="Tang Q."/>
            <person name="Xiao L."/>
            <person name="Rajput S."/>
            <person name="Deng P."/>
            <person name="Jia W."/>
            <person name="Huang R."/>
            <person name="Zhang M."/>
            <person name="Sun Y."/>
            <person name="Hu J."/>
            <person name="Fu X."/>
            <person name="Schnable P.S."/>
            <person name="Li F."/>
            <person name="Zhang H."/>
            <person name="Feng B."/>
            <person name="Zhu X."/>
            <person name="Liu R."/>
            <person name="Schnable J.C."/>
            <person name="Zhu J.-K."/>
            <person name="Zhang H."/>
        </authorList>
    </citation>
    <scope>NUCLEOTIDE SEQUENCE [LARGE SCALE GENOMIC DNA]</scope>
</reference>